<dbReference type="Gene3D" id="1.10.3520.10">
    <property type="entry name" value="Glycolipid transfer protein"/>
    <property type="match status" value="1"/>
</dbReference>
<evidence type="ECO:0000259" key="4">
    <source>
        <dbReference type="Pfam" id="PF08718"/>
    </source>
</evidence>
<dbReference type="PANTHER" id="PTHR10219:SF25">
    <property type="entry name" value="PLECKSTRIN HOMOLOGY DOMAIN-CONTAINING FAMILY A MEMBER 8"/>
    <property type="match status" value="1"/>
</dbReference>
<name>A0A1S3HUD0_LINAN</name>
<protein>
    <submittedName>
        <fullName evidence="6">Pleckstrin homology domain-containing family A member 8 isoform X1</fullName>
    </submittedName>
</protein>
<dbReference type="RefSeq" id="XP_013389650.1">
    <property type="nucleotide sequence ID" value="XM_013534196.1"/>
</dbReference>
<dbReference type="FunFam" id="1.10.3520.10:FF:000001">
    <property type="entry name" value="Pleckstrin domain-containing family A member 8"/>
    <property type="match status" value="1"/>
</dbReference>
<keyword evidence="3" id="KW-1133">Transmembrane helix</keyword>
<sequence>MVGLGQKTKLAIVPIMTTAFFCLVFIALLPHSEKTLKLKGRGSILPPSHKFNAGHQGQRPGHFDDVESRRKEGPAGSHNPFRFGQEQIKPLTRNTLSIDEKAGDSIEIPTFFSKMKPRFKDIKLESGGGIPVNPFLQACKQVVSIFDKLNSAAFSPVKMDLNGNIRKISLQYDLNPSAKTLQELVLKEKNAGETQLPDSVTQALLWMKRSVHFIQEFIYRLSTGSSELSDVSEAATKAYELSLKPYHGWVVRGMFSVGLSAVGSDGSTLAKAFAESEVDFENPKFINQLKKDLRETSQDLKYMITEVDRFYEREGIPLDS</sequence>
<keyword evidence="3" id="KW-0812">Transmembrane</keyword>
<dbReference type="SUPFAM" id="SSF110004">
    <property type="entry name" value="Glycolipid transfer protein, GLTP"/>
    <property type="match status" value="1"/>
</dbReference>
<accession>A0A1S3HUD0</accession>
<evidence type="ECO:0000313" key="6">
    <source>
        <dbReference type="RefSeq" id="XP_013389650.1"/>
    </source>
</evidence>
<feature type="compositionally biased region" description="Basic and acidic residues" evidence="2">
    <location>
        <begin position="61"/>
        <end position="73"/>
    </location>
</feature>
<dbReference type="InParanoid" id="A0A1S3HUD0"/>
<keyword evidence="3" id="KW-0472">Membrane</keyword>
<keyword evidence="5" id="KW-1185">Reference proteome</keyword>
<dbReference type="OMA" id="FNAGHQG"/>
<evidence type="ECO:0000256" key="2">
    <source>
        <dbReference type="SAM" id="MobiDB-lite"/>
    </source>
</evidence>
<keyword evidence="1" id="KW-0813">Transport</keyword>
<proteinExistence type="predicted"/>
<dbReference type="InterPro" id="IPR036497">
    <property type="entry name" value="GLTP_sf"/>
</dbReference>
<dbReference type="GO" id="GO:1902387">
    <property type="term" value="F:ceramide 1-phosphate binding"/>
    <property type="evidence" value="ECO:0007669"/>
    <property type="project" value="TreeGrafter"/>
</dbReference>
<gene>
    <name evidence="6" type="primary">LOC106158277</name>
</gene>
<dbReference type="Pfam" id="PF08718">
    <property type="entry name" value="GLTP"/>
    <property type="match status" value="1"/>
</dbReference>
<dbReference type="AlphaFoldDB" id="A0A1S3HUD0"/>
<evidence type="ECO:0000313" key="5">
    <source>
        <dbReference type="Proteomes" id="UP000085678"/>
    </source>
</evidence>
<dbReference type="Proteomes" id="UP000085678">
    <property type="component" value="Unplaced"/>
</dbReference>
<dbReference type="OrthoDB" id="205255at2759"/>
<dbReference type="GO" id="GO:0005829">
    <property type="term" value="C:cytosol"/>
    <property type="evidence" value="ECO:0007669"/>
    <property type="project" value="TreeGrafter"/>
</dbReference>
<evidence type="ECO:0000256" key="3">
    <source>
        <dbReference type="SAM" id="Phobius"/>
    </source>
</evidence>
<dbReference type="KEGG" id="lak:106158277"/>
<reference evidence="6" key="1">
    <citation type="submission" date="2025-08" db="UniProtKB">
        <authorList>
            <consortium name="RefSeq"/>
        </authorList>
    </citation>
    <scope>IDENTIFICATION</scope>
    <source>
        <tissue evidence="6">Gonads</tissue>
    </source>
</reference>
<dbReference type="GeneID" id="106158277"/>
<dbReference type="GO" id="GO:0016020">
    <property type="term" value="C:membrane"/>
    <property type="evidence" value="ECO:0007669"/>
    <property type="project" value="TreeGrafter"/>
</dbReference>
<dbReference type="InterPro" id="IPR014830">
    <property type="entry name" value="Glycolipid_transfer_prot_dom"/>
</dbReference>
<evidence type="ECO:0000256" key="1">
    <source>
        <dbReference type="ARBA" id="ARBA00022448"/>
    </source>
</evidence>
<dbReference type="GO" id="GO:1902388">
    <property type="term" value="F:ceramide 1-phosphate transfer activity"/>
    <property type="evidence" value="ECO:0007669"/>
    <property type="project" value="TreeGrafter"/>
</dbReference>
<feature type="domain" description="Glycolipid transfer protein" evidence="4">
    <location>
        <begin position="130"/>
        <end position="270"/>
    </location>
</feature>
<feature type="region of interest" description="Disordered" evidence="2">
    <location>
        <begin position="47"/>
        <end position="84"/>
    </location>
</feature>
<feature type="transmembrane region" description="Helical" evidence="3">
    <location>
        <begin position="12"/>
        <end position="29"/>
    </location>
</feature>
<dbReference type="PANTHER" id="PTHR10219">
    <property type="entry name" value="GLYCOLIPID TRANSFER PROTEIN-RELATED"/>
    <property type="match status" value="1"/>
</dbReference>
<organism evidence="5 6">
    <name type="scientific">Lingula anatina</name>
    <name type="common">Brachiopod</name>
    <name type="synonym">Lingula unguis</name>
    <dbReference type="NCBI Taxonomy" id="7574"/>
    <lineage>
        <taxon>Eukaryota</taxon>
        <taxon>Metazoa</taxon>
        <taxon>Spiralia</taxon>
        <taxon>Lophotrochozoa</taxon>
        <taxon>Brachiopoda</taxon>
        <taxon>Linguliformea</taxon>
        <taxon>Lingulata</taxon>
        <taxon>Lingulida</taxon>
        <taxon>Linguloidea</taxon>
        <taxon>Lingulidae</taxon>
        <taxon>Lingula</taxon>
    </lineage>
</organism>
<dbReference type="STRING" id="7574.A0A1S3HUD0"/>